<evidence type="ECO:0000313" key="8">
    <source>
        <dbReference type="EMBL" id="KRT85092.1"/>
    </source>
</evidence>
<dbReference type="PROSITE" id="PS50850">
    <property type="entry name" value="MFS"/>
    <property type="match status" value="1"/>
</dbReference>
<feature type="domain" description="Major facilitator superfamily (MFS) profile" evidence="7">
    <location>
        <begin position="294"/>
        <end position="489"/>
    </location>
</feature>
<dbReference type="OrthoDB" id="10029266at2759"/>
<evidence type="ECO:0000259" key="7">
    <source>
        <dbReference type="PROSITE" id="PS50850"/>
    </source>
</evidence>
<organism evidence="8 9">
    <name type="scientific">Oryctes borbonicus</name>
    <dbReference type="NCBI Taxonomy" id="1629725"/>
    <lineage>
        <taxon>Eukaryota</taxon>
        <taxon>Metazoa</taxon>
        <taxon>Ecdysozoa</taxon>
        <taxon>Arthropoda</taxon>
        <taxon>Hexapoda</taxon>
        <taxon>Insecta</taxon>
        <taxon>Pterygota</taxon>
        <taxon>Neoptera</taxon>
        <taxon>Endopterygota</taxon>
        <taxon>Coleoptera</taxon>
        <taxon>Polyphaga</taxon>
        <taxon>Scarabaeiformia</taxon>
        <taxon>Scarabaeidae</taxon>
        <taxon>Dynastinae</taxon>
        <taxon>Oryctes</taxon>
    </lineage>
</organism>
<comment type="caution">
    <text evidence="8">The sequence shown here is derived from an EMBL/GenBank/DDBJ whole genome shotgun (WGS) entry which is preliminary data.</text>
</comment>
<evidence type="ECO:0000256" key="5">
    <source>
        <dbReference type="ARBA" id="ARBA00023136"/>
    </source>
</evidence>
<evidence type="ECO:0000256" key="1">
    <source>
        <dbReference type="ARBA" id="ARBA00004141"/>
    </source>
</evidence>
<feature type="transmembrane region" description="Helical" evidence="6">
    <location>
        <begin position="435"/>
        <end position="452"/>
    </location>
</feature>
<feature type="transmembrane region" description="Helical" evidence="6">
    <location>
        <begin position="293"/>
        <end position="316"/>
    </location>
</feature>
<dbReference type="GO" id="GO:0016020">
    <property type="term" value="C:membrane"/>
    <property type="evidence" value="ECO:0007669"/>
    <property type="project" value="UniProtKB-SubCell"/>
</dbReference>
<gene>
    <name evidence="8" type="ORF">AMK59_2737</name>
</gene>
<reference evidence="8 9" key="1">
    <citation type="submission" date="2015-09" db="EMBL/GenBank/DDBJ databases">
        <title>Draft genome of the scarab beetle Oryctes borbonicus.</title>
        <authorList>
            <person name="Meyer J.M."/>
            <person name="Markov G.V."/>
            <person name="Baskaran P."/>
            <person name="Herrmann M."/>
            <person name="Sommer R.J."/>
            <person name="Roedelsperger C."/>
        </authorList>
    </citation>
    <scope>NUCLEOTIDE SEQUENCE [LARGE SCALE GENOMIC DNA]</scope>
    <source>
        <strain evidence="8">OB123</strain>
        <tissue evidence="8">Whole animal</tissue>
    </source>
</reference>
<dbReference type="AlphaFoldDB" id="A0A0T6BCR0"/>
<feature type="transmembrane region" description="Helical" evidence="6">
    <location>
        <begin position="36"/>
        <end position="55"/>
    </location>
</feature>
<dbReference type="PANTHER" id="PTHR16172:SF37">
    <property type="entry name" value="RE36877P"/>
    <property type="match status" value="1"/>
</dbReference>
<dbReference type="Pfam" id="PF12832">
    <property type="entry name" value="MFS_1_like"/>
    <property type="match status" value="1"/>
</dbReference>
<feature type="transmembrane region" description="Helical" evidence="6">
    <location>
        <begin position="62"/>
        <end position="80"/>
    </location>
</feature>
<feature type="transmembrane region" description="Helical" evidence="6">
    <location>
        <begin position="248"/>
        <end position="272"/>
    </location>
</feature>
<evidence type="ECO:0000256" key="3">
    <source>
        <dbReference type="ARBA" id="ARBA00022692"/>
    </source>
</evidence>
<dbReference type="Proteomes" id="UP000051574">
    <property type="component" value="Unassembled WGS sequence"/>
</dbReference>
<comment type="subcellular location">
    <subcellularLocation>
        <location evidence="1">Membrane</location>
        <topology evidence="1">Multi-pass membrane protein</topology>
    </subcellularLocation>
</comment>
<dbReference type="SUPFAM" id="SSF103473">
    <property type="entry name" value="MFS general substrate transporter"/>
    <property type="match status" value="1"/>
</dbReference>
<keyword evidence="3 6" id="KW-0812">Transmembrane</keyword>
<dbReference type="InterPro" id="IPR024989">
    <property type="entry name" value="MFS_assoc_dom"/>
</dbReference>
<feature type="transmembrane region" description="Helical" evidence="6">
    <location>
        <begin position="458"/>
        <end position="475"/>
    </location>
</feature>
<feature type="transmembrane region" description="Helical" evidence="6">
    <location>
        <begin position="336"/>
        <end position="358"/>
    </location>
</feature>
<evidence type="ECO:0000256" key="6">
    <source>
        <dbReference type="SAM" id="Phobius"/>
    </source>
</evidence>
<keyword evidence="5 6" id="KW-0472">Membrane</keyword>
<dbReference type="Gene3D" id="1.20.1250.20">
    <property type="entry name" value="MFS general substrate transporter like domains"/>
    <property type="match status" value="3"/>
</dbReference>
<comment type="similarity">
    <text evidence="2">Belongs to the major facilitator superfamily. MFSD6 family.</text>
</comment>
<dbReference type="PANTHER" id="PTHR16172">
    <property type="entry name" value="MAJOR FACILITATOR SUPERFAMILY DOMAIN-CONTAINING PROTEIN 6-LIKE"/>
    <property type="match status" value="1"/>
</dbReference>
<name>A0A0T6BCR0_9SCAR</name>
<proteinExistence type="inferred from homology"/>
<evidence type="ECO:0000313" key="9">
    <source>
        <dbReference type="Proteomes" id="UP000051574"/>
    </source>
</evidence>
<dbReference type="EMBL" id="LJIG01001848">
    <property type="protein sequence ID" value="KRT85092.1"/>
    <property type="molecule type" value="Genomic_DNA"/>
</dbReference>
<feature type="non-terminal residue" evidence="8">
    <location>
        <position position="489"/>
    </location>
</feature>
<sequence length="489" mass="54391">MCCIFFTAMGPILPQLSVYGKEMGISPVVMGSVTGILPLTFLVAKPIFGIIVDVYRDFRKAIFLSIIIAMSLAYGLLYFLPSRTILSSDFIVECSQLDTCNVTVWKDKPCDNVKSVTCYCQSEPDNRIRGLVESSIVGNETEIESSALCTDKKLHYCNQTCHVNCVEDIEINSSCLYATKNFWFFIVLLCIGTIFFNVANSLSDAICCDIIGDEYDYGKQRVWGTIGFGVAAAISGIAVEHWSNTTIIYRPAIICMLIFTVLDLCACIKLKLPIIESPKNIFKDLLKLLGDRFTVIFLMFSIFVGIVDGFIVYFLFWYLEDLALLTNTSNVKLLEGLIVAAETLGGEVVFFYISGLILERFGHVRTFSMCFLFYALRLGLISIVPSPWWLLLTEFLLQGPTYALTYATIVAYANDIAPLGMSATMQGLAAGMDDGFGYALGSFFGGVLYKYIDGKATFQVFTAFALICSVSHVIIHKKFLKEDEEDDMD</sequence>
<keyword evidence="4 6" id="KW-1133">Transmembrane helix</keyword>
<protein>
    <submittedName>
        <fullName evidence="8">Membrane transporter</fullName>
    </submittedName>
</protein>
<feature type="transmembrane region" description="Helical" evidence="6">
    <location>
        <begin position="182"/>
        <end position="202"/>
    </location>
</feature>
<dbReference type="InterPro" id="IPR036259">
    <property type="entry name" value="MFS_trans_sf"/>
</dbReference>
<keyword evidence="9" id="KW-1185">Reference proteome</keyword>
<dbReference type="InterPro" id="IPR051717">
    <property type="entry name" value="MFS_MFSD6"/>
</dbReference>
<evidence type="ECO:0000256" key="4">
    <source>
        <dbReference type="ARBA" id="ARBA00022989"/>
    </source>
</evidence>
<feature type="transmembrane region" description="Helical" evidence="6">
    <location>
        <begin position="222"/>
        <end position="242"/>
    </location>
</feature>
<dbReference type="InterPro" id="IPR020846">
    <property type="entry name" value="MFS_dom"/>
</dbReference>
<accession>A0A0T6BCR0</accession>
<feature type="transmembrane region" description="Helical" evidence="6">
    <location>
        <begin position="370"/>
        <end position="391"/>
    </location>
</feature>
<dbReference type="GO" id="GO:0022857">
    <property type="term" value="F:transmembrane transporter activity"/>
    <property type="evidence" value="ECO:0007669"/>
    <property type="project" value="InterPro"/>
</dbReference>
<evidence type="ECO:0000256" key="2">
    <source>
        <dbReference type="ARBA" id="ARBA00005241"/>
    </source>
</evidence>